<gene>
    <name evidence="1" type="ORF">BDW59DRAFT_148456</name>
</gene>
<accession>A0ABR4I7J0</accession>
<organism evidence="1 2">
    <name type="scientific">Aspergillus cavernicola</name>
    <dbReference type="NCBI Taxonomy" id="176166"/>
    <lineage>
        <taxon>Eukaryota</taxon>
        <taxon>Fungi</taxon>
        <taxon>Dikarya</taxon>
        <taxon>Ascomycota</taxon>
        <taxon>Pezizomycotina</taxon>
        <taxon>Eurotiomycetes</taxon>
        <taxon>Eurotiomycetidae</taxon>
        <taxon>Eurotiales</taxon>
        <taxon>Aspergillaceae</taxon>
        <taxon>Aspergillus</taxon>
        <taxon>Aspergillus subgen. Nidulantes</taxon>
    </lineage>
</organism>
<evidence type="ECO:0000313" key="1">
    <source>
        <dbReference type="EMBL" id="KAL2823665.1"/>
    </source>
</evidence>
<keyword evidence="2" id="KW-1185">Reference proteome</keyword>
<name>A0ABR4I7J0_9EURO</name>
<dbReference type="EMBL" id="JBFXLS010000050">
    <property type="protein sequence ID" value="KAL2823665.1"/>
    <property type="molecule type" value="Genomic_DNA"/>
</dbReference>
<dbReference type="Proteomes" id="UP001610335">
    <property type="component" value="Unassembled WGS sequence"/>
</dbReference>
<comment type="caution">
    <text evidence="1">The sequence shown here is derived from an EMBL/GenBank/DDBJ whole genome shotgun (WGS) entry which is preliminary data.</text>
</comment>
<reference evidence="1 2" key="1">
    <citation type="submission" date="2024-07" db="EMBL/GenBank/DDBJ databases">
        <title>Section-level genome sequencing and comparative genomics of Aspergillus sections Usti and Cavernicolus.</title>
        <authorList>
            <consortium name="Lawrence Berkeley National Laboratory"/>
            <person name="Nybo J.L."/>
            <person name="Vesth T.C."/>
            <person name="Theobald S."/>
            <person name="Frisvad J.C."/>
            <person name="Larsen T.O."/>
            <person name="Kjaerboelling I."/>
            <person name="Rothschild-Mancinelli K."/>
            <person name="Lyhne E.K."/>
            <person name="Kogle M.E."/>
            <person name="Barry K."/>
            <person name="Clum A."/>
            <person name="Na H."/>
            <person name="Ledsgaard L."/>
            <person name="Lin J."/>
            <person name="Lipzen A."/>
            <person name="Kuo A."/>
            <person name="Riley R."/>
            <person name="Mondo S."/>
            <person name="LaButti K."/>
            <person name="Haridas S."/>
            <person name="Pangalinan J."/>
            <person name="Salamov A.A."/>
            <person name="Simmons B.A."/>
            <person name="Magnuson J.K."/>
            <person name="Chen J."/>
            <person name="Drula E."/>
            <person name="Henrissat B."/>
            <person name="Wiebenga A."/>
            <person name="Lubbers R.J."/>
            <person name="Gomes A.C."/>
            <person name="Makela M.R."/>
            <person name="Stajich J."/>
            <person name="Grigoriev I.V."/>
            <person name="Mortensen U.H."/>
            <person name="De vries R.P."/>
            <person name="Baker S.E."/>
            <person name="Andersen M.R."/>
        </authorList>
    </citation>
    <scope>NUCLEOTIDE SEQUENCE [LARGE SCALE GENOMIC DNA]</scope>
    <source>
        <strain evidence="1 2">CBS 600.67</strain>
    </source>
</reference>
<protein>
    <submittedName>
        <fullName evidence="1">Uncharacterized protein</fullName>
    </submittedName>
</protein>
<sequence>MDFCSLSHSNVTVTALRIFSQFGSTPSKQHLLNTGVLQALVGWLGRAWDNFY</sequence>
<evidence type="ECO:0000313" key="2">
    <source>
        <dbReference type="Proteomes" id="UP001610335"/>
    </source>
</evidence>
<proteinExistence type="predicted"/>